<dbReference type="AlphaFoldDB" id="A0A3M7Q2X1"/>
<dbReference type="EMBL" id="REGN01007601">
    <property type="protein sequence ID" value="RNA05780.1"/>
    <property type="molecule type" value="Genomic_DNA"/>
</dbReference>
<dbReference type="Pfam" id="PF00595">
    <property type="entry name" value="PDZ"/>
    <property type="match status" value="1"/>
</dbReference>
<keyword evidence="7" id="KW-1185">Reference proteome</keyword>
<dbReference type="InterPro" id="IPR036034">
    <property type="entry name" value="PDZ_sf"/>
</dbReference>
<gene>
    <name evidence="6" type="ORF">BpHYR1_023319</name>
</gene>
<dbReference type="SMART" id="SM00228">
    <property type="entry name" value="PDZ"/>
    <property type="match status" value="2"/>
</dbReference>
<protein>
    <submittedName>
        <fullName evidence="6">Na(+) H(+) exchange regulatory cofactor NHE-RF2 isoform X1</fullName>
    </submittedName>
</protein>
<keyword evidence="2" id="KW-1003">Cell membrane</keyword>
<dbReference type="InterPro" id="IPR001478">
    <property type="entry name" value="PDZ"/>
</dbReference>
<evidence type="ECO:0000256" key="3">
    <source>
        <dbReference type="ARBA" id="ARBA00022737"/>
    </source>
</evidence>
<name>A0A3M7Q2X1_BRAPC</name>
<dbReference type="Gene3D" id="2.30.42.10">
    <property type="match status" value="2"/>
</dbReference>
<dbReference type="PANTHER" id="PTHR14191">
    <property type="entry name" value="PDZ DOMAIN CONTAINING PROTEIN"/>
    <property type="match status" value="1"/>
</dbReference>
<dbReference type="Pfam" id="PF17820">
    <property type="entry name" value="PDZ_6"/>
    <property type="match status" value="1"/>
</dbReference>
<feature type="region of interest" description="Disordered" evidence="4">
    <location>
        <begin position="127"/>
        <end position="160"/>
    </location>
</feature>
<feature type="compositionally biased region" description="Low complexity" evidence="4">
    <location>
        <begin position="326"/>
        <end position="337"/>
    </location>
</feature>
<dbReference type="InterPro" id="IPR051067">
    <property type="entry name" value="NHER"/>
</dbReference>
<evidence type="ECO:0000256" key="4">
    <source>
        <dbReference type="SAM" id="MobiDB-lite"/>
    </source>
</evidence>
<feature type="compositionally biased region" description="Polar residues" evidence="4">
    <location>
        <begin position="140"/>
        <end position="160"/>
    </location>
</feature>
<dbReference type="GO" id="GO:0016324">
    <property type="term" value="C:apical plasma membrane"/>
    <property type="evidence" value="ECO:0007669"/>
    <property type="project" value="TreeGrafter"/>
</dbReference>
<keyword evidence="3" id="KW-0677">Repeat</keyword>
<feature type="region of interest" description="Disordered" evidence="4">
    <location>
        <begin position="283"/>
        <end position="373"/>
    </location>
</feature>
<dbReference type="GO" id="GO:0072659">
    <property type="term" value="P:protein localization to plasma membrane"/>
    <property type="evidence" value="ECO:0007669"/>
    <property type="project" value="TreeGrafter"/>
</dbReference>
<accession>A0A3M7Q2X1</accession>
<dbReference type="PANTHER" id="PTHR14191:SF3">
    <property type="entry name" value="NA(+)_H(+) EXCHANGE REGULATORY COFACTOR-LIKE PROTEIN NRFL-1"/>
    <property type="match status" value="1"/>
</dbReference>
<keyword evidence="2" id="KW-0472">Membrane</keyword>
<evidence type="ECO:0000313" key="6">
    <source>
        <dbReference type="EMBL" id="RNA05780.1"/>
    </source>
</evidence>
<organism evidence="6 7">
    <name type="scientific">Brachionus plicatilis</name>
    <name type="common">Marine rotifer</name>
    <name type="synonym">Brachionus muelleri</name>
    <dbReference type="NCBI Taxonomy" id="10195"/>
    <lineage>
        <taxon>Eukaryota</taxon>
        <taxon>Metazoa</taxon>
        <taxon>Spiralia</taxon>
        <taxon>Gnathifera</taxon>
        <taxon>Rotifera</taxon>
        <taxon>Eurotatoria</taxon>
        <taxon>Monogononta</taxon>
        <taxon>Pseudotrocha</taxon>
        <taxon>Ploima</taxon>
        <taxon>Brachionidae</taxon>
        <taxon>Brachionus</taxon>
    </lineage>
</organism>
<comment type="caution">
    <text evidence="6">The sequence shown here is derived from an EMBL/GenBank/DDBJ whole genome shotgun (WGS) entry which is preliminary data.</text>
</comment>
<evidence type="ECO:0000313" key="7">
    <source>
        <dbReference type="Proteomes" id="UP000276133"/>
    </source>
</evidence>
<feature type="compositionally biased region" description="Low complexity" evidence="4">
    <location>
        <begin position="360"/>
        <end position="370"/>
    </location>
</feature>
<evidence type="ECO:0000256" key="1">
    <source>
        <dbReference type="ARBA" id="ARBA00004236"/>
    </source>
</evidence>
<sequence length="560" mass="62904">MQNALDQFITILLKQHHSFKFLRTVSKYLFEKLIVVSSAKCLVFPNCYHSKFQINHLSEEFFLEIFERFISRSLVKHLIASIELDLIDQIVTHKNKEPKKNIKIKVNSINFKSGSIISAFKKKTIEGDKRAQSVGPAYSRPSTETPSRPHSATPTPIISPMQTDNALDDLIFCTITRTEPSQSIGMSLTKSDKDQQSNFYPMVTDVERGAPAEQAGIMVGDIVIEINGKSTLNKQNKEIRPWIESSGNNIDFIVKRDKSVELKLRQDAKVITDAVVETAVQKIASPSSSQHLSRKESFSQKTSAENSPRLVHKEIHMSSSKLQDYSFESSSSKSNKSPKTRNQSEPALEETIRSENTVQSSSPVSRRSASTYTLPRDAPIPRLCRVRAYEESLGFTVSGSKSAPGVFKVTDVAANSAAANSGLRNNDYIIEVSGVNVETLNYTDLIAFIRKKKQEDDLQLLVADRPTLEWYKKKKVPISSQVVPKMQYIETLLKEELEREMANTDLDQSGLNTMRSSDKGIKVPFQSGRSVWIHRKIYLCDKPVNNLSISHNDLSQANNV</sequence>
<reference evidence="6 7" key="1">
    <citation type="journal article" date="2018" name="Sci. Rep.">
        <title>Genomic signatures of local adaptation to the degree of environmental predictability in rotifers.</title>
        <authorList>
            <person name="Franch-Gras L."/>
            <person name="Hahn C."/>
            <person name="Garcia-Roger E.M."/>
            <person name="Carmona M.J."/>
            <person name="Serra M."/>
            <person name="Gomez A."/>
        </authorList>
    </citation>
    <scope>NUCLEOTIDE SEQUENCE [LARGE SCALE GENOMIC DNA]</scope>
    <source>
        <strain evidence="6">HYR1</strain>
    </source>
</reference>
<dbReference type="GO" id="GO:0043495">
    <property type="term" value="F:protein-membrane adaptor activity"/>
    <property type="evidence" value="ECO:0007669"/>
    <property type="project" value="TreeGrafter"/>
</dbReference>
<feature type="domain" description="PDZ" evidence="5">
    <location>
        <begin position="172"/>
        <end position="258"/>
    </location>
</feature>
<dbReference type="Proteomes" id="UP000276133">
    <property type="component" value="Unassembled WGS sequence"/>
</dbReference>
<dbReference type="InterPro" id="IPR041489">
    <property type="entry name" value="PDZ_6"/>
</dbReference>
<proteinExistence type="predicted"/>
<dbReference type="STRING" id="10195.A0A3M7Q2X1"/>
<dbReference type="OrthoDB" id="10007415at2759"/>
<dbReference type="SUPFAM" id="SSF50156">
    <property type="entry name" value="PDZ domain-like"/>
    <property type="match status" value="2"/>
</dbReference>
<evidence type="ECO:0000256" key="2">
    <source>
        <dbReference type="ARBA" id="ARBA00022475"/>
    </source>
</evidence>
<evidence type="ECO:0000259" key="5">
    <source>
        <dbReference type="PROSITE" id="PS50106"/>
    </source>
</evidence>
<feature type="domain" description="PDZ" evidence="5">
    <location>
        <begin position="382"/>
        <end position="464"/>
    </location>
</feature>
<dbReference type="PROSITE" id="PS50106">
    <property type="entry name" value="PDZ"/>
    <property type="match status" value="2"/>
</dbReference>
<comment type="subcellular location">
    <subcellularLocation>
        <location evidence="1">Cell membrane</location>
    </subcellularLocation>
</comment>